<keyword evidence="2" id="KW-0227">DNA damage</keyword>
<evidence type="ECO:0000313" key="4">
    <source>
        <dbReference type="EMBL" id="GBG19433.1"/>
    </source>
</evidence>
<proteinExistence type="inferred from homology"/>
<dbReference type="RefSeq" id="WP_109009229.1">
    <property type="nucleotide sequence ID" value="NZ_BDUD01000001.1"/>
</dbReference>
<dbReference type="InterPro" id="IPR041247">
    <property type="entry name" value="Rad52_fam"/>
</dbReference>
<protein>
    <submittedName>
        <fullName evidence="4">Uncharacterized protein</fullName>
    </submittedName>
</protein>
<keyword evidence="5" id="KW-1185">Reference proteome</keyword>
<evidence type="ECO:0000256" key="1">
    <source>
        <dbReference type="ARBA" id="ARBA00006638"/>
    </source>
</evidence>
<sequence>MITESIREELRRIQAELKKPFPAKVHEFRELPGGGKKWVFLKWQTIRERLDEVAPEWISDYSEIQYLGNDAICRCGITILGVRKEAIASVPISVTSNSGKEMSRGSAADRLAAESLKNTAEAWGVGRYLDDQVFTIRYLWERMSELDDAACGQVRLLSEQYKIQMKTAHVASTKTTRAPHEDSLKVIPAQTITEAQAKRLWAIARNELHLIDEDVRRALFKFGYDSTTAIAANKYDAVIQEMRDLAKATF</sequence>
<name>A0A2R5FTA5_NOSCO</name>
<evidence type="ECO:0000256" key="2">
    <source>
        <dbReference type="ARBA" id="ARBA00022763"/>
    </source>
</evidence>
<dbReference type="GO" id="GO:0006281">
    <property type="term" value="P:DNA repair"/>
    <property type="evidence" value="ECO:0007669"/>
    <property type="project" value="UniProtKB-KW"/>
</dbReference>
<dbReference type="OrthoDB" id="571605at2"/>
<dbReference type="Pfam" id="PF04098">
    <property type="entry name" value="Rad52_Rad22"/>
    <property type="match status" value="1"/>
</dbReference>
<keyword evidence="3" id="KW-0234">DNA repair</keyword>
<dbReference type="AlphaFoldDB" id="A0A2R5FTA5"/>
<comment type="similarity">
    <text evidence="1">Belongs to the RAD52 family.</text>
</comment>
<gene>
    <name evidence="4" type="ORF">NIES4072_31010</name>
</gene>
<evidence type="ECO:0000256" key="3">
    <source>
        <dbReference type="ARBA" id="ARBA00023204"/>
    </source>
</evidence>
<evidence type="ECO:0000313" key="5">
    <source>
        <dbReference type="Proteomes" id="UP000245124"/>
    </source>
</evidence>
<dbReference type="EMBL" id="BDUD01000001">
    <property type="protein sequence ID" value="GBG19433.1"/>
    <property type="molecule type" value="Genomic_DNA"/>
</dbReference>
<comment type="caution">
    <text evidence="4">The sequence shown here is derived from an EMBL/GenBank/DDBJ whole genome shotgun (WGS) entry which is preliminary data.</text>
</comment>
<dbReference type="Proteomes" id="UP000245124">
    <property type="component" value="Unassembled WGS sequence"/>
</dbReference>
<accession>A0A2R5FTA5</accession>
<organism evidence="4 5">
    <name type="scientific">Nostoc commune NIES-4072</name>
    <dbReference type="NCBI Taxonomy" id="2005467"/>
    <lineage>
        <taxon>Bacteria</taxon>
        <taxon>Bacillati</taxon>
        <taxon>Cyanobacteriota</taxon>
        <taxon>Cyanophyceae</taxon>
        <taxon>Nostocales</taxon>
        <taxon>Nostocaceae</taxon>
        <taxon>Nostoc</taxon>
    </lineage>
</organism>
<reference evidence="4 5" key="1">
    <citation type="submission" date="2017-06" db="EMBL/GenBank/DDBJ databases">
        <title>Genome sequencing of cyanobaciteial culture collection at National Institute for Environmental Studies (NIES).</title>
        <authorList>
            <person name="Hirose Y."/>
            <person name="Shimura Y."/>
            <person name="Fujisawa T."/>
            <person name="Nakamura Y."/>
            <person name="Kawachi M."/>
        </authorList>
    </citation>
    <scope>NUCLEOTIDE SEQUENCE [LARGE SCALE GENOMIC DNA]</scope>
    <source>
        <strain evidence="4 5">NIES-4072</strain>
    </source>
</reference>